<protein>
    <submittedName>
        <fullName evidence="1">Uncharacterized protein</fullName>
    </submittedName>
</protein>
<dbReference type="VEuPathDB" id="FungiDB:FOZG_16127"/>
<proteinExistence type="predicted"/>
<accession>W9JJI7</accession>
<dbReference type="Proteomes" id="UP000030766">
    <property type="component" value="Unassembled WGS sequence"/>
</dbReference>
<reference evidence="1" key="2">
    <citation type="submission" date="2012-06" db="EMBL/GenBank/DDBJ databases">
        <title>Annotation of the Genome Sequence of Fusarium oxysporum Fo47.</title>
        <authorList>
            <consortium name="The Broad Institute Genomics Platform"/>
            <person name="Ma L.-J."/>
            <person name="Corby-Kistler H."/>
            <person name="Broz K."/>
            <person name="Gale L.R."/>
            <person name="Jonkers W."/>
            <person name="O'Donnell K."/>
            <person name="Ploetz R."/>
            <person name="Steinberg C."/>
            <person name="Schwartz D.C."/>
            <person name="VanEtten H."/>
            <person name="Zhou S."/>
            <person name="Young S.K."/>
            <person name="Zeng Q."/>
            <person name="Gargeya S."/>
            <person name="Fitzgerald M."/>
            <person name="Abouelleil A."/>
            <person name="Alvarado L."/>
            <person name="Chapman S.B."/>
            <person name="Gainer-Dewar J."/>
            <person name="Goldberg J."/>
            <person name="Griggs A."/>
            <person name="Gujja S."/>
            <person name="Hansen M."/>
            <person name="Howarth C."/>
            <person name="Imamovic A."/>
            <person name="Ireland A."/>
            <person name="Larimer J."/>
            <person name="McCowan C."/>
            <person name="Murphy C."/>
            <person name="Pearson M."/>
            <person name="Poon T.W."/>
            <person name="Priest M."/>
            <person name="Roberts A."/>
            <person name="Saif S."/>
            <person name="Shea T."/>
            <person name="Sykes S."/>
            <person name="Wortman J."/>
            <person name="Nusbaum C."/>
            <person name="Birren B."/>
        </authorList>
    </citation>
    <scope>NUCLEOTIDE SEQUENCE</scope>
    <source>
        <strain evidence="1">Fo47</strain>
    </source>
</reference>
<dbReference type="EMBL" id="JH717909">
    <property type="protein sequence ID" value="EWZ30654.1"/>
    <property type="molecule type" value="Genomic_DNA"/>
</dbReference>
<dbReference type="AlphaFoldDB" id="W9JJI7"/>
<name>W9JJI7_FUSOX</name>
<dbReference type="HOGENOM" id="CLU_2558338_0_0_1"/>
<organism evidence="1">
    <name type="scientific">Fusarium oxysporum Fo47</name>
    <dbReference type="NCBI Taxonomy" id="660027"/>
    <lineage>
        <taxon>Eukaryota</taxon>
        <taxon>Fungi</taxon>
        <taxon>Dikarya</taxon>
        <taxon>Ascomycota</taxon>
        <taxon>Pezizomycotina</taxon>
        <taxon>Sordariomycetes</taxon>
        <taxon>Hypocreomycetidae</taxon>
        <taxon>Hypocreales</taxon>
        <taxon>Nectriaceae</taxon>
        <taxon>Fusarium</taxon>
        <taxon>Fusarium oxysporum species complex</taxon>
    </lineage>
</organism>
<sequence length="82" mass="9506">MRDPRILVKYIKSNRSLGQPRPSYPKRIIAKIISIHIPVSQSVSLADTCPAFMLENHFGSETAIFQSLYQVPQPWKRKRIKQ</sequence>
<evidence type="ECO:0000313" key="1">
    <source>
        <dbReference type="EMBL" id="EWZ30654.1"/>
    </source>
</evidence>
<gene>
    <name evidence="1" type="ORF">FOZG_16127</name>
</gene>
<reference evidence="1" key="1">
    <citation type="submission" date="2011-06" db="EMBL/GenBank/DDBJ databases">
        <title>The Genome Sequence of Fusarium oxysporum Fo47.</title>
        <authorList>
            <consortium name="The Broad Institute Genome Sequencing Platform"/>
            <person name="Ma L.-J."/>
            <person name="Gale L.R."/>
            <person name="Schwartz D.C."/>
            <person name="Zhou S."/>
            <person name="Corby-Kistler H."/>
            <person name="Young S.K."/>
            <person name="Zeng Q."/>
            <person name="Gargeya S."/>
            <person name="Fitzgerald M."/>
            <person name="Haas B."/>
            <person name="Abouelleil A."/>
            <person name="Alvarado L."/>
            <person name="Arachchi H.M."/>
            <person name="Berlin A."/>
            <person name="Brown A."/>
            <person name="Chapman S.B."/>
            <person name="Chen Z."/>
            <person name="Dunbar C."/>
            <person name="Freedman E."/>
            <person name="Gearin G."/>
            <person name="Gellesch M."/>
            <person name="Goldberg J."/>
            <person name="Griggs A."/>
            <person name="Gujja S."/>
            <person name="Heiman D."/>
            <person name="Howarth C."/>
            <person name="Larson L."/>
            <person name="Lui A."/>
            <person name="MacDonald P.J.P."/>
            <person name="Mehta T."/>
            <person name="Montmayeur A."/>
            <person name="Murphy C."/>
            <person name="Neiman D."/>
            <person name="Pearson M."/>
            <person name="Priest M."/>
            <person name="Roberts A."/>
            <person name="Saif S."/>
            <person name="Shea T."/>
            <person name="Shenoy N."/>
            <person name="Sisk P."/>
            <person name="Stolte C."/>
            <person name="Sykes S."/>
            <person name="Wortman J."/>
            <person name="Nusbaum C."/>
            <person name="Birren B."/>
        </authorList>
    </citation>
    <scope>NUCLEOTIDE SEQUENCE [LARGE SCALE GENOMIC DNA]</scope>
    <source>
        <strain evidence="1">Fo47</strain>
    </source>
</reference>